<dbReference type="PANTHER" id="PTHR31008:SF0">
    <property type="entry name" value="CSL1"/>
    <property type="match status" value="1"/>
</dbReference>
<feature type="region of interest" description="Disordered" evidence="1">
    <location>
        <begin position="377"/>
        <end position="445"/>
    </location>
</feature>
<protein>
    <recommendedName>
        <fullName evidence="4">COP1-interacting protein 7</fullName>
    </recommendedName>
</protein>
<feature type="compositionally biased region" description="Basic residues" evidence="1">
    <location>
        <begin position="432"/>
        <end position="441"/>
    </location>
</feature>
<feature type="region of interest" description="Disordered" evidence="1">
    <location>
        <begin position="830"/>
        <end position="896"/>
    </location>
</feature>
<feature type="compositionally biased region" description="Polar residues" evidence="1">
    <location>
        <begin position="295"/>
        <end position="309"/>
    </location>
</feature>
<keyword evidence="3" id="KW-1185">Reference proteome</keyword>
<feature type="region of interest" description="Disordered" evidence="1">
    <location>
        <begin position="492"/>
        <end position="543"/>
    </location>
</feature>
<feature type="region of interest" description="Disordered" evidence="1">
    <location>
        <begin position="930"/>
        <end position="994"/>
    </location>
</feature>
<feature type="compositionally biased region" description="Basic and acidic residues" evidence="1">
    <location>
        <begin position="850"/>
        <end position="861"/>
    </location>
</feature>
<gene>
    <name evidence="2" type="ORF">L1049_010253</name>
</gene>
<sequence>MDSRARLDRALFQLTPTRTRCDLIVFSGSISEKLASGLLEPFISHLKFAKDQIPKGGYSITLRPPTTVDAPWFTKSTFQRFVRFISTPEVLERFVSLEREISQIDSSIQSNESANTNVAGQTEEGSVLSANGYSKKSTDSFKLKGEIEGANDAVQEESSKIRLQRLMETRKVLLRKEQAMAYARALVAGFEVDNIDDLISFADAFGASRLREACINFKELCNKKHKDSLWMDELAAMEACSPSELSYVGTSGIILTSENIASSQNIALNFANGGNLVPNGSDSTSHASSDSNKDNNLPASDQIPSTNAKVQVPMPWQNQIPQYMYNFQSPMQQMPPCDGYPFPVMQSGPPYYPSNMQWPPNMGKASHGLVQESNHNWNQKSSLGKKEKSSNRKIHETPGEDRQTESSNSDSGSDSDTYIQHDGKHSSTEHPYRKKNRKKSSRTVVIRNINYITSKRRDGEEDGISDEYSSVEDEFIDGNSIKQKVDDALGSLEKHHKPDSCNYKKRGGGKNHSIVNKSNDASDQDHDNDLVADAPEGRKRNDNWDSFQNLLMRTEESATNGVEKQHPIDIQGEHFTIKSSKDGTPLAVSHALDMESEKITMKRTIAADSFVVTQRDGENEGRTNLEDFENGETFRPSMKKGDYAAEESLFSQRLGGSGSDRQGIPSDCVAESSIIKSGMREDWFIVNHSGKSEDQDAIIGRKIFDCNSDLLSVGDHSSTERSRKDVLIDDSFMVQSQSEVNDRFDSQWKTDISMVLDLNLAAQPENGTPYISQDKRGASGPYEPDDLCMVPERDFGLESAKISWTPKMDYGIEISFSEADKKCSDVETNGHVDKKLLSPKSTNSKSSAEPGKKNPSKEAKSKVLPGSLGKNIYEIKSKKPFSTSRPTVQKSKLEKEEEIRKKMEEILIQRQKRITERSAAGGFTALASKKVPVEGTTRPKTRETNGFSLHKPRITSSATDRLVSGQIKPKGGSSPSKSGQLKKTSLKVNGGVHA</sequence>
<proteinExistence type="predicted"/>
<name>A0AAP0N8Z3_LIQFO</name>
<comment type="caution">
    <text evidence="2">The sequence shown here is derived from an EMBL/GenBank/DDBJ whole genome shotgun (WGS) entry which is preliminary data.</text>
</comment>
<feature type="compositionally biased region" description="Basic and acidic residues" evidence="1">
    <location>
        <begin position="615"/>
        <end position="625"/>
    </location>
</feature>
<feature type="compositionally biased region" description="Basic and acidic residues" evidence="1">
    <location>
        <begin position="419"/>
        <end position="431"/>
    </location>
</feature>
<accession>A0AAP0N8Z3</accession>
<feature type="compositionally biased region" description="Basic and acidic residues" evidence="1">
    <location>
        <begin position="523"/>
        <end position="543"/>
    </location>
</feature>
<dbReference type="EMBL" id="JBBPBK010000016">
    <property type="protein sequence ID" value="KAK9267817.1"/>
    <property type="molecule type" value="Genomic_DNA"/>
</dbReference>
<feature type="compositionally biased region" description="Low complexity" evidence="1">
    <location>
        <begin position="406"/>
        <end position="416"/>
    </location>
</feature>
<feature type="compositionally biased region" description="Low complexity" evidence="1">
    <location>
        <begin position="964"/>
        <end position="983"/>
    </location>
</feature>
<dbReference type="PANTHER" id="PTHR31008">
    <property type="entry name" value="COP1-INTERACTING PROTEIN-RELATED"/>
    <property type="match status" value="1"/>
</dbReference>
<evidence type="ECO:0000256" key="1">
    <source>
        <dbReference type="SAM" id="MobiDB-lite"/>
    </source>
</evidence>
<organism evidence="2 3">
    <name type="scientific">Liquidambar formosana</name>
    <name type="common">Formosan gum</name>
    <dbReference type="NCBI Taxonomy" id="63359"/>
    <lineage>
        <taxon>Eukaryota</taxon>
        <taxon>Viridiplantae</taxon>
        <taxon>Streptophyta</taxon>
        <taxon>Embryophyta</taxon>
        <taxon>Tracheophyta</taxon>
        <taxon>Spermatophyta</taxon>
        <taxon>Magnoliopsida</taxon>
        <taxon>eudicotyledons</taxon>
        <taxon>Gunneridae</taxon>
        <taxon>Pentapetalae</taxon>
        <taxon>Saxifragales</taxon>
        <taxon>Altingiaceae</taxon>
        <taxon>Liquidambar</taxon>
    </lineage>
</organism>
<feature type="compositionally biased region" description="Low complexity" evidence="1">
    <location>
        <begin position="281"/>
        <end position="290"/>
    </location>
</feature>
<feature type="region of interest" description="Disordered" evidence="1">
    <location>
        <begin position="615"/>
        <end position="637"/>
    </location>
</feature>
<dbReference type="Proteomes" id="UP001415857">
    <property type="component" value="Unassembled WGS sequence"/>
</dbReference>
<feature type="compositionally biased region" description="Basic and acidic residues" evidence="1">
    <location>
        <begin position="384"/>
        <end position="404"/>
    </location>
</feature>
<evidence type="ECO:0000313" key="2">
    <source>
        <dbReference type="EMBL" id="KAK9267817.1"/>
    </source>
</evidence>
<evidence type="ECO:0008006" key="4">
    <source>
        <dbReference type="Google" id="ProtNLM"/>
    </source>
</evidence>
<evidence type="ECO:0000313" key="3">
    <source>
        <dbReference type="Proteomes" id="UP001415857"/>
    </source>
</evidence>
<reference evidence="2 3" key="1">
    <citation type="journal article" date="2024" name="Plant J.">
        <title>Genome sequences and population genomics reveal climatic adaptation and genomic divergence between two closely related sweetgum species.</title>
        <authorList>
            <person name="Xu W.Q."/>
            <person name="Ren C.Q."/>
            <person name="Zhang X.Y."/>
            <person name="Comes H.P."/>
            <person name="Liu X.H."/>
            <person name="Li Y.G."/>
            <person name="Kettle C.J."/>
            <person name="Jalonen R."/>
            <person name="Gaisberger H."/>
            <person name="Ma Y.Z."/>
            <person name="Qiu Y.X."/>
        </authorList>
    </citation>
    <scope>NUCLEOTIDE SEQUENCE [LARGE SCALE GENOMIC DNA]</scope>
    <source>
        <strain evidence="2">Hangzhou</strain>
    </source>
</reference>
<feature type="region of interest" description="Disordered" evidence="1">
    <location>
        <begin position="279"/>
        <end position="312"/>
    </location>
</feature>
<feature type="compositionally biased region" description="Polar residues" evidence="1">
    <location>
        <begin position="880"/>
        <end position="889"/>
    </location>
</feature>
<dbReference type="AlphaFoldDB" id="A0AAP0N8Z3"/>